<reference evidence="2" key="2">
    <citation type="journal article" date="2023" name="IMA Fungus">
        <title>Comparative genomic study of the Penicillium genus elucidates a diverse pangenome and 15 lateral gene transfer events.</title>
        <authorList>
            <person name="Petersen C."/>
            <person name="Sorensen T."/>
            <person name="Nielsen M.R."/>
            <person name="Sondergaard T.E."/>
            <person name="Sorensen J.L."/>
            <person name="Fitzpatrick D.A."/>
            <person name="Frisvad J.C."/>
            <person name="Nielsen K.L."/>
        </authorList>
    </citation>
    <scope>NUCLEOTIDE SEQUENCE</scope>
    <source>
        <strain evidence="2">IBT 19713</strain>
    </source>
</reference>
<reference evidence="2" key="1">
    <citation type="submission" date="2022-11" db="EMBL/GenBank/DDBJ databases">
        <authorList>
            <person name="Petersen C."/>
        </authorList>
    </citation>
    <scope>NUCLEOTIDE SEQUENCE</scope>
    <source>
        <strain evidence="2">IBT 19713</strain>
    </source>
</reference>
<comment type="caution">
    <text evidence="2">The sequence shown here is derived from an EMBL/GenBank/DDBJ whole genome shotgun (WGS) entry which is preliminary data.</text>
</comment>
<dbReference type="InterPro" id="IPR002925">
    <property type="entry name" value="Dienelactn_hydro"/>
</dbReference>
<dbReference type="PANTHER" id="PTHR17630">
    <property type="entry name" value="DIENELACTONE HYDROLASE"/>
    <property type="match status" value="1"/>
</dbReference>
<dbReference type="Gene3D" id="3.40.50.1820">
    <property type="entry name" value="alpha/beta hydrolase"/>
    <property type="match status" value="1"/>
</dbReference>
<dbReference type="GeneID" id="83203949"/>
<dbReference type="RefSeq" id="XP_058329536.1">
    <property type="nucleotide sequence ID" value="XM_058476646.1"/>
</dbReference>
<organism evidence="2 3">
    <name type="scientific">Penicillium chermesinum</name>
    <dbReference type="NCBI Taxonomy" id="63820"/>
    <lineage>
        <taxon>Eukaryota</taxon>
        <taxon>Fungi</taxon>
        <taxon>Dikarya</taxon>
        <taxon>Ascomycota</taxon>
        <taxon>Pezizomycotina</taxon>
        <taxon>Eurotiomycetes</taxon>
        <taxon>Eurotiomycetidae</taxon>
        <taxon>Eurotiales</taxon>
        <taxon>Aspergillaceae</taxon>
        <taxon>Penicillium</taxon>
    </lineage>
</organism>
<gene>
    <name evidence="2" type="ORF">N7468_007350</name>
</gene>
<dbReference type="InterPro" id="IPR029058">
    <property type="entry name" value="AB_hydrolase_fold"/>
</dbReference>
<dbReference type="Proteomes" id="UP001150941">
    <property type="component" value="Unassembled WGS sequence"/>
</dbReference>
<keyword evidence="3" id="KW-1185">Reference proteome</keyword>
<dbReference type="PANTHER" id="PTHR17630:SF44">
    <property type="entry name" value="PROTEIN AIM2"/>
    <property type="match status" value="1"/>
</dbReference>
<dbReference type="AlphaFoldDB" id="A0A9W9NTZ2"/>
<accession>A0A9W9NTZ2</accession>
<evidence type="ECO:0000259" key="1">
    <source>
        <dbReference type="Pfam" id="PF01738"/>
    </source>
</evidence>
<dbReference type="GO" id="GO:0016787">
    <property type="term" value="F:hydrolase activity"/>
    <property type="evidence" value="ECO:0007669"/>
    <property type="project" value="InterPro"/>
</dbReference>
<dbReference type="EMBL" id="JAPQKS010000005">
    <property type="protein sequence ID" value="KAJ5226125.1"/>
    <property type="molecule type" value="Genomic_DNA"/>
</dbReference>
<dbReference type="Pfam" id="PF01738">
    <property type="entry name" value="DLH"/>
    <property type="match status" value="1"/>
</dbReference>
<sequence>MAANPLTRCCTLGTLHEGEAEGEIKNISDISTYFTYPRDKSTEDAILIITDVMGHKFINVQLIADKFAEMGYFVVVPDMFHGDSVPLNRPEGFQIMEWSKNHQPVHVDPIINIVLKEMREILGCKRIGGVGYCFGGKYVCRYLKDGKFDAGFIAHPTMLTSEELASIERPLSVAAAGRDFVFTTQKRHESEDILDKLDPVPYQINLYSG</sequence>
<dbReference type="SUPFAM" id="SSF53474">
    <property type="entry name" value="alpha/beta-Hydrolases"/>
    <property type="match status" value="1"/>
</dbReference>
<proteinExistence type="predicted"/>
<dbReference type="GO" id="GO:0072330">
    <property type="term" value="P:monocarboxylic acid biosynthetic process"/>
    <property type="evidence" value="ECO:0007669"/>
    <property type="project" value="UniProtKB-ARBA"/>
</dbReference>
<protein>
    <recommendedName>
        <fullName evidence="1">Dienelactone hydrolase domain-containing protein</fullName>
    </recommendedName>
</protein>
<evidence type="ECO:0000313" key="3">
    <source>
        <dbReference type="Proteomes" id="UP001150941"/>
    </source>
</evidence>
<dbReference type="GO" id="GO:0017000">
    <property type="term" value="P:antibiotic biosynthetic process"/>
    <property type="evidence" value="ECO:0007669"/>
    <property type="project" value="UniProtKB-ARBA"/>
</dbReference>
<dbReference type="OrthoDB" id="17560at2759"/>
<evidence type="ECO:0000313" key="2">
    <source>
        <dbReference type="EMBL" id="KAJ5226125.1"/>
    </source>
</evidence>
<feature type="domain" description="Dienelactone hydrolase" evidence="1">
    <location>
        <begin position="31"/>
        <end position="209"/>
    </location>
</feature>
<name>A0A9W9NTZ2_9EURO</name>